<keyword evidence="3" id="KW-1185">Reference proteome</keyword>
<organism evidence="4">
    <name type="scientific">Haemonchus placei</name>
    <name type="common">Barber's pole worm</name>
    <dbReference type="NCBI Taxonomy" id="6290"/>
    <lineage>
        <taxon>Eukaryota</taxon>
        <taxon>Metazoa</taxon>
        <taxon>Ecdysozoa</taxon>
        <taxon>Nematoda</taxon>
        <taxon>Chromadorea</taxon>
        <taxon>Rhabditida</taxon>
        <taxon>Rhabditina</taxon>
        <taxon>Rhabditomorpha</taxon>
        <taxon>Strongyloidea</taxon>
        <taxon>Trichostrongylidae</taxon>
        <taxon>Haemonchus</taxon>
    </lineage>
</organism>
<accession>A0A0N4X0D0</accession>
<feature type="chain" id="PRO_5043124169" evidence="1">
    <location>
        <begin position="20"/>
        <end position="109"/>
    </location>
</feature>
<protein>
    <submittedName>
        <fullName evidence="4">Secreted protein</fullName>
    </submittedName>
</protein>
<dbReference type="AlphaFoldDB" id="A0A0N4X0D0"/>
<dbReference type="EMBL" id="UZAF01020104">
    <property type="protein sequence ID" value="VDO66430.1"/>
    <property type="molecule type" value="Genomic_DNA"/>
</dbReference>
<evidence type="ECO:0000313" key="2">
    <source>
        <dbReference type="EMBL" id="VDO66430.1"/>
    </source>
</evidence>
<feature type="signal peptide" evidence="1">
    <location>
        <begin position="1"/>
        <end position="19"/>
    </location>
</feature>
<evidence type="ECO:0000313" key="3">
    <source>
        <dbReference type="Proteomes" id="UP000268014"/>
    </source>
</evidence>
<keyword evidence="1" id="KW-0732">Signal</keyword>
<dbReference type="WBParaSite" id="HPLM_0001770401-mRNA-1">
    <property type="protein sequence ID" value="HPLM_0001770401-mRNA-1"/>
    <property type="gene ID" value="HPLM_0001770401"/>
</dbReference>
<evidence type="ECO:0000256" key="1">
    <source>
        <dbReference type="SAM" id="SignalP"/>
    </source>
</evidence>
<proteinExistence type="predicted"/>
<evidence type="ECO:0000313" key="4">
    <source>
        <dbReference type="WBParaSite" id="HPLM_0001770401-mRNA-1"/>
    </source>
</evidence>
<name>A0A0N4X0D0_HAEPC</name>
<reference evidence="4" key="1">
    <citation type="submission" date="2017-02" db="UniProtKB">
        <authorList>
            <consortium name="WormBaseParasite"/>
        </authorList>
    </citation>
    <scope>IDENTIFICATION</scope>
</reference>
<dbReference type="Proteomes" id="UP000268014">
    <property type="component" value="Unassembled WGS sequence"/>
</dbReference>
<reference evidence="2 3" key="2">
    <citation type="submission" date="2018-11" db="EMBL/GenBank/DDBJ databases">
        <authorList>
            <consortium name="Pathogen Informatics"/>
        </authorList>
    </citation>
    <scope>NUCLEOTIDE SEQUENCE [LARGE SCALE GENOMIC DNA]</scope>
    <source>
        <strain evidence="2 3">MHpl1</strain>
    </source>
</reference>
<sequence length="109" mass="12138">MQCFVVLAQFLRLIIFSNCHPVDQSSKDTSHFSARPMAMSSREKTCDFDPLMGLGPPYLLGHLQLRELQALIAYGMEIGPDLTKFSLALGSRTAARAVCAQSIRELLFF</sequence>
<gene>
    <name evidence="2" type="ORF">HPLM_LOCUS17696</name>
</gene>